<organism evidence="5 6">
    <name type="scientific">Gallionella capsiferriformans (strain ES-2)</name>
    <name type="common">Gallionella ferruginea capsiferriformans (strain ES-2)</name>
    <dbReference type="NCBI Taxonomy" id="395494"/>
    <lineage>
        <taxon>Bacteria</taxon>
        <taxon>Pseudomonadati</taxon>
        <taxon>Pseudomonadota</taxon>
        <taxon>Betaproteobacteria</taxon>
        <taxon>Nitrosomonadales</taxon>
        <taxon>Gallionellaceae</taxon>
        <taxon>Gallionella</taxon>
    </lineage>
</organism>
<dbReference type="SUPFAM" id="SSF48695">
    <property type="entry name" value="Multiheme cytochromes"/>
    <property type="match status" value="1"/>
</dbReference>
<feature type="domain" description="Doubled CXXCH motif" evidence="3">
    <location>
        <begin position="251"/>
        <end position="286"/>
    </location>
</feature>
<dbReference type="STRING" id="395494.Galf_2004"/>
<dbReference type="Gene3D" id="3.90.10.10">
    <property type="entry name" value="Cytochrome C3"/>
    <property type="match status" value="1"/>
</dbReference>
<dbReference type="NCBIfam" id="TIGR03508">
    <property type="entry name" value="decahem_SO"/>
    <property type="match status" value="1"/>
</dbReference>
<reference evidence="5 6" key="1">
    <citation type="submission" date="2010-08" db="EMBL/GenBank/DDBJ databases">
        <title>Complete sequence of Gallionella capsiferriformans ES-2.</title>
        <authorList>
            <consortium name="US DOE Joint Genome Institute"/>
            <person name="Lucas S."/>
            <person name="Copeland A."/>
            <person name="Lapidus A."/>
            <person name="Cheng J.-F."/>
            <person name="Bruce D."/>
            <person name="Goodwin L."/>
            <person name="Pitluck S."/>
            <person name="Chertkov O."/>
            <person name="Davenport K.W."/>
            <person name="Detter J.C."/>
            <person name="Han C."/>
            <person name="Tapia R."/>
            <person name="Land M."/>
            <person name="Hauser L."/>
            <person name="Chang Y.-J."/>
            <person name="Jeffries C."/>
            <person name="Kyrpides N."/>
            <person name="Ivanova N."/>
            <person name="Mikhailova N."/>
            <person name="Shelobolina E.S."/>
            <person name="Picardal F."/>
            <person name="Roden E."/>
            <person name="Emerson D."/>
            <person name="Woyke T."/>
        </authorList>
    </citation>
    <scope>NUCLEOTIDE SEQUENCE [LARGE SCALE GENOMIC DNA]</scope>
    <source>
        <strain evidence="5 6">ES-2</strain>
    </source>
</reference>
<gene>
    <name evidence="5" type="ordered locus">Galf_2004</name>
</gene>
<feature type="domain" description="Doubled CXXCH motif" evidence="3">
    <location>
        <begin position="202"/>
        <end position="244"/>
    </location>
</feature>
<dbReference type="InterPro" id="IPR020015">
    <property type="entry name" value="Decahaem_cyt-c_DmsE"/>
</dbReference>
<feature type="domain" description="Cytochrome c-type protein NrfB-like" evidence="4">
    <location>
        <begin position="97"/>
        <end position="177"/>
    </location>
</feature>
<dbReference type="RefSeq" id="WP_013293942.1">
    <property type="nucleotide sequence ID" value="NC_014394.1"/>
</dbReference>
<protein>
    <submittedName>
        <fullName evidence="5">Decaheme c-type cytochrome, DmsE family</fullName>
    </submittedName>
</protein>
<dbReference type="Proteomes" id="UP000001235">
    <property type="component" value="Chromosome"/>
</dbReference>
<evidence type="ECO:0000313" key="5">
    <source>
        <dbReference type="EMBL" id="ADL56010.1"/>
    </source>
</evidence>
<dbReference type="InterPro" id="IPR036280">
    <property type="entry name" value="Multihaem_cyt_sf"/>
</dbReference>
<dbReference type="AlphaFoldDB" id="D9SHS0"/>
<dbReference type="HOGENOM" id="CLU_045390_0_0_4"/>
<dbReference type="EMBL" id="CP002159">
    <property type="protein sequence ID" value="ADL56010.1"/>
    <property type="molecule type" value="Genomic_DNA"/>
</dbReference>
<keyword evidence="1 2" id="KW-0732">Signal</keyword>
<proteinExistence type="predicted"/>
<keyword evidence="6" id="KW-1185">Reference proteome</keyword>
<dbReference type="InterPro" id="IPR010177">
    <property type="entry name" value="Paired_CXXCH_1"/>
</dbReference>
<dbReference type="PANTHER" id="PTHR35038">
    <property type="entry name" value="DISSIMILATORY SULFITE REDUCTASE SIRA"/>
    <property type="match status" value="1"/>
</dbReference>
<dbReference type="InterPro" id="IPR051829">
    <property type="entry name" value="Multiheme_Cytochr_ET"/>
</dbReference>
<dbReference type="OrthoDB" id="9814800at2"/>
<dbReference type="PANTHER" id="PTHR35038:SF6">
    <property type="entry name" value="SURFACE LOCALIZED DECAHEME CYTOCHROME C LIPOPROTEIN"/>
    <property type="match status" value="1"/>
</dbReference>
<feature type="signal peptide" evidence="2">
    <location>
        <begin position="1"/>
        <end position="23"/>
    </location>
</feature>
<evidence type="ECO:0000256" key="1">
    <source>
        <dbReference type="ARBA" id="ARBA00022729"/>
    </source>
</evidence>
<name>D9SHS0_GALCS</name>
<feature type="chain" id="PRO_5003128197" evidence="2">
    <location>
        <begin position="24"/>
        <end position="343"/>
    </location>
</feature>
<dbReference type="Gene3D" id="1.10.287.3080">
    <property type="match status" value="1"/>
</dbReference>
<dbReference type="Pfam" id="PF22678">
    <property type="entry name" value="Cytochrom_c_NrfB-like"/>
    <property type="match status" value="1"/>
</dbReference>
<evidence type="ECO:0000259" key="4">
    <source>
        <dbReference type="Pfam" id="PF22678"/>
    </source>
</evidence>
<dbReference type="KEGG" id="gca:Galf_2004"/>
<dbReference type="InterPro" id="IPR053875">
    <property type="entry name" value="Cytochrom_c_NrfB-like_dom"/>
</dbReference>
<sequence length="343" mass="36591" precursor="true">MKLFSNVLISCALLGSLAPVALAADNRNAGKDIGHVFLASAEPAAKPVEVLKTAAKDLVLKGDAKCTVCHDESDSPKVLAISQTRHGVTSDGRTPTCTSCHGESIAHLGHKGSSKPPKPDHMFGKNSATPVAERNQACLSCHSKDSKRHLWTGSAHQTNDVACTSCHQVHTAHDKVRDKRTQPEVCYTCHKEQRAQENRISHHPIGEGKVACSDCHNTHGSAGPKLLKKNTLNETCYTCHAEKRGPFLWEHQPVSEDCSNCHTPHGSNISPLLKSRAPFLCSECHNGPHNSKVPVAGNAAGIQGGITATTATNPSESYTGRGCQNCHSMVHGSNHPAGALLHR</sequence>
<dbReference type="Pfam" id="PF09699">
    <property type="entry name" value="Paired_CXXCH_1"/>
    <property type="match status" value="2"/>
</dbReference>
<evidence type="ECO:0000313" key="6">
    <source>
        <dbReference type="Proteomes" id="UP000001235"/>
    </source>
</evidence>
<evidence type="ECO:0000259" key="3">
    <source>
        <dbReference type="Pfam" id="PF09699"/>
    </source>
</evidence>
<accession>D9SHS0</accession>
<dbReference type="NCBIfam" id="TIGR01905">
    <property type="entry name" value="paired_CXXCH_1"/>
    <property type="match status" value="2"/>
</dbReference>
<dbReference type="eggNOG" id="COG3005">
    <property type="taxonomic scope" value="Bacteria"/>
</dbReference>
<dbReference type="GO" id="GO:0016491">
    <property type="term" value="F:oxidoreductase activity"/>
    <property type="evidence" value="ECO:0007669"/>
    <property type="project" value="TreeGrafter"/>
</dbReference>
<evidence type="ECO:0000256" key="2">
    <source>
        <dbReference type="SAM" id="SignalP"/>
    </source>
</evidence>